<dbReference type="InterPro" id="IPR025403">
    <property type="entry name" value="TgpA-like_C"/>
</dbReference>
<proteinExistence type="predicted"/>
<comment type="caution">
    <text evidence="3">The sequence shown here is derived from an EMBL/GenBank/DDBJ whole genome shotgun (WGS) entry which is preliminary data.</text>
</comment>
<sequence>MSEGTSQVATATDRFAAAHAALKADPAVQFTLQRAPPPPQPPEWLVQLGKWLGKLFEPVGRALLWIGSRMPHWPYARILLWGVLGLVAIAILWAVYTRIRHGEWRWPRFVRRRPTVSQPIDEAWAPDEAPVHEWLREADLLAAEGRYAEAVHHLLRRSIDDIARRRPQLVRPALTSRELSASSAIPFSARDLFAGIARLVERSLFGGRPVDASDWTQARAAYRDFALPGSWRG</sequence>
<keyword evidence="1" id="KW-0812">Transmembrane</keyword>
<dbReference type="EMBL" id="BNAQ01000001">
    <property type="protein sequence ID" value="GHH12018.1"/>
    <property type="molecule type" value="Genomic_DNA"/>
</dbReference>
<keyword evidence="4" id="KW-1185">Reference proteome</keyword>
<reference evidence="4" key="1">
    <citation type="journal article" date="2019" name="Int. J. Syst. Evol. Microbiol.">
        <title>The Global Catalogue of Microorganisms (GCM) 10K type strain sequencing project: providing services to taxonomists for standard genome sequencing and annotation.</title>
        <authorList>
            <consortium name="The Broad Institute Genomics Platform"/>
            <consortium name="The Broad Institute Genome Sequencing Center for Infectious Disease"/>
            <person name="Wu L."/>
            <person name="Ma J."/>
        </authorList>
    </citation>
    <scope>NUCLEOTIDE SEQUENCE [LARGE SCALE GENOMIC DNA]</scope>
    <source>
        <strain evidence="4">CGMCC 1.8957</strain>
    </source>
</reference>
<feature type="transmembrane region" description="Helical" evidence="1">
    <location>
        <begin position="78"/>
        <end position="96"/>
    </location>
</feature>
<accession>A0ABQ3LCM3</accession>
<evidence type="ECO:0000259" key="2">
    <source>
        <dbReference type="Pfam" id="PF13559"/>
    </source>
</evidence>
<evidence type="ECO:0000313" key="4">
    <source>
        <dbReference type="Proteomes" id="UP000652430"/>
    </source>
</evidence>
<dbReference type="RefSeq" id="WP_189675428.1">
    <property type="nucleotide sequence ID" value="NZ_BNAQ01000001.1"/>
</dbReference>
<organism evidence="3 4">
    <name type="scientific">Sphingomonas glacialis</name>
    <dbReference type="NCBI Taxonomy" id="658225"/>
    <lineage>
        <taxon>Bacteria</taxon>
        <taxon>Pseudomonadati</taxon>
        <taxon>Pseudomonadota</taxon>
        <taxon>Alphaproteobacteria</taxon>
        <taxon>Sphingomonadales</taxon>
        <taxon>Sphingomonadaceae</taxon>
        <taxon>Sphingomonas</taxon>
    </lineage>
</organism>
<evidence type="ECO:0000256" key="1">
    <source>
        <dbReference type="SAM" id="Phobius"/>
    </source>
</evidence>
<name>A0ABQ3LCM3_9SPHN</name>
<dbReference type="Pfam" id="PF13559">
    <property type="entry name" value="DUF4129"/>
    <property type="match status" value="1"/>
</dbReference>
<feature type="domain" description="Protein-glutamine gamma-glutamyltransferase-like C-terminal" evidence="2">
    <location>
        <begin position="156"/>
        <end position="223"/>
    </location>
</feature>
<dbReference type="Proteomes" id="UP000652430">
    <property type="component" value="Unassembled WGS sequence"/>
</dbReference>
<gene>
    <name evidence="3" type="ORF">GCM10008023_11720</name>
</gene>
<keyword evidence="1" id="KW-0472">Membrane</keyword>
<evidence type="ECO:0000313" key="3">
    <source>
        <dbReference type="EMBL" id="GHH12018.1"/>
    </source>
</evidence>
<keyword evidence="1" id="KW-1133">Transmembrane helix</keyword>
<protein>
    <recommendedName>
        <fullName evidence="2">Protein-glutamine gamma-glutamyltransferase-like C-terminal domain-containing protein</fullName>
    </recommendedName>
</protein>